<comment type="caution">
    <text evidence="5 6">Lacks conserved residue(s) required for the propagation of feature annotation.</text>
</comment>
<sequence length="356" mass="40491">MLPNQILTDITTVKHSFKAETFRPISTLSLSRNLSVSKFVPCLSKENKRDVLETIAKEFSNIEGEEFFVLPLKDLPIWQRECLLEHYLCPYDLSGSLEGEALIVNRAGTLLAGINLRDHLVLHGIDFVWQPEMLLQKLIDLDIRLQQSLSFAFSPDFGFLTTDPLRCGTALVARAFIHVPALRYRNKLSELLVPHQREFACSSLLPLSQESLGDILCLSNICSLGVSEEQILSSLRLVVSKILSAETEARNLLLKENSTEIKNRILRSIGMLTHSCYLDLQEALDATSWIQLGMSMQWIEDSEKHPLWSPMFWDLRRGHLALYNQDPANKTIEKEIIAQIRAQTTKPQAERLILRV</sequence>
<evidence type="ECO:0000313" key="8">
    <source>
        <dbReference type="EMBL" id="AJR10151.1"/>
    </source>
</evidence>
<protein>
    <recommendedName>
        <fullName evidence="5">Protein-arginine kinase</fullName>
        <ecNumber evidence="5">2.7.14.1</ecNumber>
    </recommendedName>
</protein>
<dbReference type="InterPro" id="IPR022414">
    <property type="entry name" value="ATP-guanido_PTrfase_cat"/>
</dbReference>
<comment type="catalytic activity">
    <reaction evidence="5">
        <text>L-arginyl-[protein] + ATP = N(omega)-phospho-L-arginyl-[protein] + ADP + H(+)</text>
        <dbReference type="Rhea" id="RHEA:43384"/>
        <dbReference type="Rhea" id="RHEA-COMP:10532"/>
        <dbReference type="Rhea" id="RHEA-COMP:10533"/>
        <dbReference type="ChEBI" id="CHEBI:15378"/>
        <dbReference type="ChEBI" id="CHEBI:29965"/>
        <dbReference type="ChEBI" id="CHEBI:30616"/>
        <dbReference type="ChEBI" id="CHEBI:83226"/>
        <dbReference type="ChEBI" id="CHEBI:456216"/>
        <dbReference type="EC" id="2.7.14.1"/>
    </reaction>
</comment>
<dbReference type="KEGG" id="cmg:NC81_00240"/>
<evidence type="ECO:0000313" key="9">
    <source>
        <dbReference type="Proteomes" id="UP000260363"/>
    </source>
</evidence>
<evidence type="ECO:0000256" key="1">
    <source>
        <dbReference type="ARBA" id="ARBA00022679"/>
    </source>
</evidence>
<dbReference type="Pfam" id="PF00217">
    <property type="entry name" value="ATP-gua_Ptrans"/>
    <property type="match status" value="1"/>
</dbReference>
<dbReference type="NCBIfam" id="NF002191">
    <property type="entry name" value="PRK01059.1-1"/>
    <property type="match status" value="1"/>
</dbReference>
<reference evidence="8 9" key="1">
    <citation type="submission" date="2014-02" db="EMBL/GenBank/DDBJ databases">
        <authorList>
            <person name="Chen C."/>
            <person name="Conrad T.A."/>
            <person name="Zhou Z."/>
            <person name="Lai Z."/>
            <person name="Zhong G."/>
        </authorList>
    </citation>
    <scope>NUCLEOTIDE SEQUENCE [LARGE SCALE GENOMIC DNA]</scope>
    <source>
        <strain evidence="8 9">Nigg3-28</strain>
    </source>
</reference>
<dbReference type="STRING" id="83560.NC80_00235"/>
<comment type="similarity">
    <text evidence="5 6">Belongs to the ATP:guanido phosphotransferase family.</text>
</comment>
<proteinExistence type="inferred from homology"/>
<feature type="binding site" evidence="6">
    <location>
        <begin position="202"/>
        <end position="207"/>
    </location>
    <ligand>
        <name>ATP</name>
        <dbReference type="ChEBI" id="CHEBI:30616"/>
    </ligand>
</feature>
<comment type="function">
    <text evidence="5">Catalyzes the specific phosphorylation of arginine residues in proteins.</text>
</comment>
<dbReference type="EMBL" id="CP007217">
    <property type="protein sequence ID" value="AJR10151.1"/>
    <property type="molecule type" value="Genomic_DNA"/>
</dbReference>
<evidence type="ECO:0000256" key="6">
    <source>
        <dbReference type="PROSITE-ProRule" id="PRU00843"/>
    </source>
</evidence>
<organism evidence="8 9">
    <name type="scientific">Chlamydia muridarum</name>
    <dbReference type="NCBI Taxonomy" id="83560"/>
    <lineage>
        <taxon>Bacteria</taxon>
        <taxon>Pseudomonadati</taxon>
        <taxon>Chlamydiota</taxon>
        <taxon>Chlamydiia</taxon>
        <taxon>Chlamydiales</taxon>
        <taxon>Chlamydiaceae</taxon>
        <taxon>Chlamydia/Chlamydophila group</taxon>
        <taxon>Chlamydia</taxon>
    </lineage>
</organism>
<feature type="binding site" evidence="6">
    <location>
        <begin position="172"/>
        <end position="176"/>
    </location>
    <ligand>
        <name>ATP</name>
        <dbReference type="ChEBI" id="CHEBI:30616"/>
    </ligand>
</feature>
<accession>A0A069ZZI1</accession>
<keyword evidence="3 5" id="KW-0418">Kinase</keyword>
<dbReference type="KEGG" id="cmm:NC80_00235"/>
<dbReference type="InterPro" id="IPR023660">
    <property type="entry name" value="Arg_Kinase"/>
</dbReference>
<evidence type="ECO:0000256" key="5">
    <source>
        <dbReference type="HAMAP-Rule" id="MF_00602"/>
    </source>
</evidence>
<dbReference type="AlphaFoldDB" id="A0A069ZZI1"/>
<keyword evidence="4 5" id="KW-0067">ATP-binding</keyword>
<dbReference type="PATRIC" id="fig|243161.6.peg.56"/>
<feature type="domain" description="Phosphagen kinase C-terminal" evidence="7">
    <location>
        <begin position="22"/>
        <end position="249"/>
    </location>
</feature>
<dbReference type="RefSeq" id="WP_010229211.1">
    <property type="nucleotide sequence ID" value="NZ_CP007217.1"/>
</dbReference>
<evidence type="ECO:0000259" key="7">
    <source>
        <dbReference type="PROSITE" id="PS51510"/>
    </source>
</evidence>
<evidence type="ECO:0000256" key="2">
    <source>
        <dbReference type="ARBA" id="ARBA00022741"/>
    </source>
</evidence>
<dbReference type="EC" id="2.7.14.1" evidence="5"/>
<gene>
    <name evidence="5" type="primary">mcsB</name>
    <name evidence="8" type="ORF">BD36_00250</name>
</gene>
<dbReference type="OMA" id="WGYLTSC"/>
<feature type="binding site" evidence="6">
    <location>
        <begin position="25"/>
        <end position="29"/>
    </location>
    <ligand>
        <name>ATP</name>
        <dbReference type="ChEBI" id="CHEBI:30616"/>
    </ligand>
</feature>
<dbReference type="HAMAP" id="MF_00602">
    <property type="entry name" value="Prot_Arg_kinase"/>
    <property type="match status" value="1"/>
</dbReference>
<dbReference type="GO" id="GO:0005524">
    <property type="term" value="F:ATP binding"/>
    <property type="evidence" value="ECO:0007669"/>
    <property type="project" value="UniProtKB-UniRule"/>
</dbReference>
<dbReference type="KEGG" id="cmx:DNC_00240"/>
<dbReference type="SUPFAM" id="SSF55931">
    <property type="entry name" value="Glutamine synthetase/guanido kinase"/>
    <property type="match status" value="1"/>
</dbReference>
<keyword evidence="2 5" id="KW-0547">Nucleotide-binding</keyword>
<dbReference type="Gene3D" id="3.30.590.10">
    <property type="entry name" value="Glutamine synthetase/guanido kinase, catalytic domain"/>
    <property type="match status" value="1"/>
</dbReference>
<evidence type="ECO:0000256" key="4">
    <source>
        <dbReference type="ARBA" id="ARBA00022840"/>
    </source>
</evidence>
<evidence type="ECO:0000256" key="3">
    <source>
        <dbReference type="ARBA" id="ARBA00022777"/>
    </source>
</evidence>
<dbReference type="GO" id="GO:0016775">
    <property type="term" value="F:phosphotransferase activity, nitrogenous group as acceptor"/>
    <property type="evidence" value="ECO:0007669"/>
    <property type="project" value="UniProtKB-UniRule"/>
</dbReference>
<dbReference type="InterPro" id="IPR014746">
    <property type="entry name" value="Gln_synth/guanido_kin_cat_dom"/>
</dbReference>
<dbReference type="GO" id="GO:1990424">
    <property type="term" value="F:protein arginine kinase activity"/>
    <property type="evidence" value="ECO:0007669"/>
    <property type="project" value="UniProtKB-EC"/>
</dbReference>
<keyword evidence="1 5" id="KW-0808">Transferase</keyword>
<dbReference type="Proteomes" id="UP000260363">
    <property type="component" value="Chromosome"/>
</dbReference>
<dbReference type="PROSITE" id="PS51510">
    <property type="entry name" value="PHOSPHAGEN_KINASE_C"/>
    <property type="match status" value="1"/>
</dbReference>
<dbReference type="GeneID" id="1245572"/>
<name>A0A069ZZI1_CHLMR</name>
<dbReference type="SMR" id="A0A069ZZI1"/>